<proteinExistence type="predicted"/>
<dbReference type="Pfam" id="PF19577">
    <property type="entry name" value="DcaP"/>
    <property type="match status" value="1"/>
</dbReference>
<dbReference type="Proteomes" id="UP000294535">
    <property type="component" value="Unassembled WGS sequence"/>
</dbReference>
<gene>
    <name evidence="1" type="ORF">DFQ04_1106</name>
</gene>
<name>A0A4R6TC60_9BACT</name>
<dbReference type="EMBL" id="SNYF01000005">
    <property type="protein sequence ID" value="TDQ19285.1"/>
    <property type="molecule type" value="Genomic_DNA"/>
</dbReference>
<dbReference type="AlphaFoldDB" id="A0A4R6TC60"/>
<evidence type="ECO:0000313" key="1">
    <source>
        <dbReference type="EMBL" id="TDQ19285.1"/>
    </source>
</evidence>
<comment type="caution">
    <text evidence="1">The sequence shown here is derived from an EMBL/GenBank/DDBJ whole genome shotgun (WGS) entry which is preliminary data.</text>
</comment>
<evidence type="ECO:0008006" key="3">
    <source>
        <dbReference type="Google" id="ProtNLM"/>
    </source>
</evidence>
<organism evidence="1 2">
    <name type="scientific">Algoriphagus boseongensis</name>
    <dbReference type="NCBI Taxonomy" id="1442587"/>
    <lineage>
        <taxon>Bacteria</taxon>
        <taxon>Pseudomonadati</taxon>
        <taxon>Bacteroidota</taxon>
        <taxon>Cytophagia</taxon>
        <taxon>Cytophagales</taxon>
        <taxon>Cyclobacteriaceae</taxon>
        <taxon>Algoriphagus</taxon>
    </lineage>
</organism>
<dbReference type="InterPro" id="IPR045748">
    <property type="entry name" value="DcaP"/>
</dbReference>
<accession>A0A4R6TC60</accession>
<dbReference type="RefSeq" id="WP_133553449.1">
    <property type="nucleotide sequence ID" value="NZ_SNYF01000005.1"/>
</dbReference>
<keyword evidence="2" id="KW-1185">Reference proteome</keyword>
<protein>
    <recommendedName>
        <fullName evidence="3">Porin-like protein</fullName>
    </recommendedName>
</protein>
<evidence type="ECO:0000313" key="2">
    <source>
        <dbReference type="Proteomes" id="UP000294535"/>
    </source>
</evidence>
<sequence>MFHKRVKILRKNFNLDKRDAISFLICILLLQSSYFCFGQDIIQQKTIIGTSSADTVRRDSTRIQEAAPLDIADDRGLYIRTTDGKIQLRILGSVRYLVVFDGLNLSSKNSFRTDEIPTGALNKAFPNYYNGLDQTRLGFEVTRKTDKGDVFIRLETDFAGDNGFRIRHSYGQFDQFLFGQTWSLFSHVNALPAMVDFSGPTGSIIARTPQLRYSVPKTFFGANVAVGLEYIIPNLTVPDSIAGQTFQLFPDITMRLDKVYPWGSVQLSGIIPMLSGRSFEDQLILKPGWGISGSTVVNSWKNGKWYLQGVIGQAITRYFNDLSGIGSDVVIDPDGEIKSPLSVGLYGTYEHSWRQNIYSNFTAGWLHLQTYGFTEDFAYKKGYSFRVNTFWDLTEGAKIGGEAIWGNRVDNDRQKGNALRLNILFYYDF</sequence>
<reference evidence="1 2" key="1">
    <citation type="submission" date="2019-03" db="EMBL/GenBank/DDBJ databases">
        <title>Genomic Encyclopedia of Type Strains, Phase III (KMG-III): the genomes of soil and plant-associated and newly described type strains.</title>
        <authorList>
            <person name="Whitman W."/>
        </authorList>
    </citation>
    <scope>NUCLEOTIDE SEQUENCE [LARGE SCALE GENOMIC DNA]</scope>
    <source>
        <strain evidence="1 2">CECT 8446</strain>
    </source>
</reference>
<dbReference type="OrthoDB" id="790324at2"/>
<dbReference type="SUPFAM" id="SSF56935">
    <property type="entry name" value="Porins"/>
    <property type="match status" value="1"/>
</dbReference>